<keyword evidence="3" id="KW-1185">Reference proteome</keyword>
<sequence length="148" mass="16466">MKSFTQIARALFIVTTSIACLFYQSISSADVVLTNSQQQEYLIADLLTAKEMFSTVVFNDRAVPNLATAIGSYTHSIDFNADFKSFVHIHPLGNESLRVLERGGPQLEFHVNPNQIGFIKLFAQVKIKGKEIFVPFGIVVNPKRFSPG</sequence>
<dbReference type="HOGENOM" id="CLU_1756563_0_0_6"/>
<dbReference type="EMBL" id="JH413847">
    <property type="protein sequence ID" value="EHL29638.1"/>
    <property type="molecule type" value="Genomic_DNA"/>
</dbReference>
<feature type="chain" id="PRO_5003520788" evidence="1">
    <location>
        <begin position="30"/>
        <end position="148"/>
    </location>
</feature>
<gene>
    <name evidence="2" type="ORF">LDG_8603</name>
</gene>
<dbReference type="OrthoDB" id="185226at2"/>
<reference evidence="2 3" key="1">
    <citation type="journal article" date="2011" name="BMC Genomics">
        <title>Insight into cross-talk between intra-amoebal pathogens.</title>
        <authorList>
            <person name="Gimenez G."/>
            <person name="Bertelli C."/>
            <person name="Moliner C."/>
            <person name="Robert C."/>
            <person name="Raoult D."/>
            <person name="Fournier P.E."/>
            <person name="Greub G."/>
        </authorList>
    </citation>
    <scope>NUCLEOTIDE SEQUENCE [LARGE SCALE GENOMIC DNA]</scope>
    <source>
        <strain evidence="2 3">LLAP12</strain>
    </source>
</reference>
<dbReference type="STRING" id="658187.LDG_8603"/>
<keyword evidence="1" id="KW-0732">Signal</keyword>
<evidence type="ECO:0000313" key="2">
    <source>
        <dbReference type="EMBL" id="EHL29638.1"/>
    </source>
</evidence>
<evidence type="ECO:0000313" key="3">
    <source>
        <dbReference type="Proteomes" id="UP000002770"/>
    </source>
</evidence>
<dbReference type="PROSITE" id="PS51257">
    <property type="entry name" value="PROKAR_LIPOPROTEIN"/>
    <property type="match status" value="1"/>
</dbReference>
<dbReference type="eggNOG" id="COG2217">
    <property type="taxonomic scope" value="Bacteria"/>
</dbReference>
<name>G9ETH1_9GAMM</name>
<protein>
    <submittedName>
        <fullName evidence="2">Uncharacterized protein</fullName>
    </submittedName>
</protein>
<evidence type="ECO:0000256" key="1">
    <source>
        <dbReference type="SAM" id="SignalP"/>
    </source>
</evidence>
<dbReference type="InParanoid" id="G9ETH1"/>
<dbReference type="RefSeq" id="WP_006872475.1">
    <property type="nucleotide sequence ID" value="NZ_JH413847.1"/>
</dbReference>
<dbReference type="Proteomes" id="UP000002770">
    <property type="component" value="Unassembled WGS sequence"/>
</dbReference>
<organism evidence="2 3">
    <name type="scientific">Legionella drancourtii LLAP12</name>
    <dbReference type="NCBI Taxonomy" id="658187"/>
    <lineage>
        <taxon>Bacteria</taxon>
        <taxon>Pseudomonadati</taxon>
        <taxon>Pseudomonadota</taxon>
        <taxon>Gammaproteobacteria</taxon>
        <taxon>Legionellales</taxon>
        <taxon>Legionellaceae</taxon>
        <taxon>Legionella</taxon>
    </lineage>
</organism>
<feature type="signal peptide" evidence="1">
    <location>
        <begin position="1"/>
        <end position="29"/>
    </location>
</feature>
<proteinExistence type="predicted"/>
<dbReference type="AlphaFoldDB" id="G9ETH1"/>
<accession>G9ETH1</accession>